<dbReference type="PIRSF" id="PIRSF005514">
    <property type="entry name" value="ATPase_F0_D_mt"/>
    <property type="match status" value="1"/>
</dbReference>
<comment type="function">
    <text evidence="10">Mitochondrial membrane ATP synthase (F(1)F(0) ATP synthase or Complex V) produces ATP from ADP in the presence of a proton gradient across the membrane which is generated by electron transport complexes of the respiratory chain. F-type ATPases consist of two structural domains, F(1) - containing the extramembraneous catalytic core, and F(0) - containing the membrane proton channel, linked together by a central stalk and a peripheral stalk. During catalysis, ATP synthesis in the catalytic domain of F(1) is coupled via a rotary mechanism of the central stalk subunits to proton translocation.</text>
</comment>
<dbReference type="GO" id="GO:0015078">
    <property type="term" value="F:proton transmembrane transporter activity"/>
    <property type="evidence" value="ECO:0007669"/>
    <property type="project" value="InterPro"/>
</dbReference>
<dbReference type="Gene3D" id="6.10.280.70">
    <property type="match status" value="1"/>
</dbReference>
<keyword evidence="6 10" id="KW-0999">Mitochondrion inner membrane</keyword>
<keyword evidence="13" id="KW-1185">Reference proteome</keyword>
<evidence type="ECO:0000256" key="2">
    <source>
        <dbReference type="ARBA" id="ARBA00006842"/>
    </source>
</evidence>
<dbReference type="Proteomes" id="UP001291623">
    <property type="component" value="Unassembled WGS sequence"/>
</dbReference>
<organism evidence="12 13">
    <name type="scientific">Anisodus tanguticus</name>
    <dbReference type="NCBI Taxonomy" id="243964"/>
    <lineage>
        <taxon>Eukaryota</taxon>
        <taxon>Viridiplantae</taxon>
        <taxon>Streptophyta</taxon>
        <taxon>Embryophyta</taxon>
        <taxon>Tracheophyta</taxon>
        <taxon>Spermatophyta</taxon>
        <taxon>Magnoliopsida</taxon>
        <taxon>eudicotyledons</taxon>
        <taxon>Gunneridae</taxon>
        <taxon>Pentapetalae</taxon>
        <taxon>asterids</taxon>
        <taxon>lamiids</taxon>
        <taxon>Solanales</taxon>
        <taxon>Solanaceae</taxon>
        <taxon>Solanoideae</taxon>
        <taxon>Hyoscyameae</taxon>
        <taxon>Anisodus</taxon>
    </lineage>
</organism>
<keyword evidence="7 10" id="KW-0406">Ion transport</keyword>
<keyword evidence="8 10" id="KW-0496">Mitochondrion</keyword>
<sequence length="168" mass="19807">MSGSVKKIADMTFKAGRTIDWEGIAKLLVTDEAKKEFANLRRSFDDVNSQLQTKFSQEPELINWEYYRKGIGSHLVNIYKEAYESIEIPKFVDTVTPQYKTKFNALLMELKEAEQKSLKESERLEKEVADVQELKKKLSTMTAEEYFEKHPELKKKFDDEIRNDYWGY</sequence>
<keyword evidence="9 10" id="KW-0472">Membrane</keyword>
<proteinExistence type="inferred from homology"/>
<dbReference type="InterPro" id="IPR036228">
    <property type="entry name" value="ATP_synth_F0_dsu_sf_mt"/>
</dbReference>
<name>A0AAE1RH54_9SOLA</name>
<evidence type="ECO:0000256" key="10">
    <source>
        <dbReference type="PIRNR" id="PIRNR005514"/>
    </source>
</evidence>
<evidence type="ECO:0000313" key="13">
    <source>
        <dbReference type="Proteomes" id="UP001291623"/>
    </source>
</evidence>
<dbReference type="EMBL" id="JAVYJV010000016">
    <property type="protein sequence ID" value="KAK4351510.1"/>
    <property type="molecule type" value="Genomic_DNA"/>
</dbReference>
<evidence type="ECO:0000313" key="12">
    <source>
        <dbReference type="EMBL" id="KAK4351510.1"/>
    </source>
</evidence>
<evidence type="ECO:0000256" key="11">
    <source>
        <dbReference type="SAM" id="Coils"/>
    </source>
</evidence>
<dbReference type="GO" id="GO:0005743">
    <property type="term" value="C:mitochondrial inner membrane"/>
    <property type="evidence" value="ECO:0007669"/>
    <property type="project" value="UniProtKB-SubCell"/>
</dbReference>
<evidence type="ECO:0000256" key="6">
    <source>
        <dbReference type="ARBA" id="ARBA00022792"/>
    </source>
</evidence>
<evidence type="ECO:0000256" key="3">
    <source>
        <dbReference type="ARBA" id="ARBA00022448"/>
    </source>
</evidence>
<dbReference type="GO" id="GO:0015986">
    <property type="term" value="P:proton motive force-driven ATP synthesis"/>
    <property type="evidence" value="ECO:0007669"/>
    <property type="project" value="UniProtKB-UniRule"/>
</dbReference>
<evidence type="ECO:0000256" key="5">
    <source>
        <dbReference type="ARBA" id="ARBA00022781"/>
    </source>
</evidence>
<dbReference type="GO" id="GO:0045259">
    <property type="term" value="C:proton-transporting ATP synthase complex"/>
    <property type="evidence" value="ECO:0007669"/>
    <property type="project" value="UniProtKB-KW"/>
</dbReference>
<evidence type="ECO:0000256" key="4">
    <source>
        <dbReference type="ARBA" id="ARBA00022547"/>
    </source>
</evidence>
<keyword evidence="4" id="KW-0138">CF(0)</keyword>
<accession>A0AAE1RH54</accession>
<dbReference type="InterPro" id="IPR008689">
    <property type="entry name" value="ATP_synth_F0_dsu_mt"/>
</dbReference>
<dbReference type="AlphaFoldDB" id="A0AAE1RH54"/>
<evidence type="ECO:0000256" key="7">
    <source>
        <dbReference type="ARBA" id="ARBA00023065"/>
    </source>
</evidence>
<comment type="subcellular location">
    <subcellularLocation>
        <location evidence="1 10">Mitochondrion inner membrane</location>
    </subcellularLocation>
</comment>
<reference evidence="12" key="1">
    <citation type="submission" date="2023-12" db="EMBL/GenBank/DDBJ databases">
        <title>Genome assembly of Anisodus tanguticus.</title>
        <authorList>
            <person name="Wang Y.-J."/>
        </authorList>
    </citation>
    <scope>NUCLEOTIDE SEQUENCE</scope>
    <source>
        <strain evidence="12">KB-2021</strain>
        <tissue evidence="12">Leaf</tissue>
    </source>
</reference>
<keyword evidence="3 10" id="KW-0813">Transport</keyword>
<dbReference type="Pfam" id="PF05873">
    <property type="entry name" value="Mt_ATP-synt_D"/>
    <property type="match status" value="1"/>
</dbReference>
<keyword evidence="11" id="KW-0175">Coiled coil</keyword>
<evidence type="ECO:0000256" key="9">
    <source>
        <dbReference type="ARBA" id="ARBA00023136"/>
    </source>
</evidence>
<comment type="caution">
    <text evidence="12">The sequence shown here is derived from an EMBL/GenBank/DDBJ whole genome shotgun (WGS) entry which is preliminary data.</text>
</comment>
<evidence type="ECO:0000256" key="8">
    <source>
        <dbReference type="ARBA" id="ARBA00023128"/>
    </source>
</evidence>
<protein>
    <recommendedName>
        <fullName evidence="10">ATP synthase subunit d, mitochondrial</fullName>
    </recommendedName>
</protein>
<keyword evidence="5 10" id="KW-0375">Hydrogen ion transport</keyword>
<comment type="similarity">
    <text evidence="2 10">Belongs to the ATPase d subunit family.</text>
</comment>
<dbReference type="SUPFAM" id="SSF161065">
    <property type="entry name" value="ATP synthase D chain-like"/>
    <property type="match status" value="1"/>
</dbReference>
<feature type="coiled-coil region" evidence="11">
    <location>
        <begin position="107"/>
        <end position="144"/>
    </location>
</feature>
<dbReference type="PANTHER" id="PTHR12700">
    <property type="entry name" value="ATP SYNTHASE SUBUNIT D, MITOCHONDRIAL"/>
    <property type="match status" value="1"/>
</dbReference>
<evidence type="ECO:0000256" key="1">
    <source>
        <dbReference type="ARBA" id="ARBA00004273"/>
    </source>
</evidence>
<gene>
    <name evidence="12" type="ORF">RND71_030823</name>
</gene>